<reference evidence="2" key="1">
    <citation type="submission" date="2012-12" db="EMBL/GenBank/DDBJ databases">
        <title>Identification and characterization of a phenylalanine ammonia-lyase gene family in Isatis indigotica Fort.</title>
        <authorList>
            <person name="Liu Q."/>
            <person name="Chen J."/>
            <person name="Zhou X."/>
            <person name="Di P."/>
            <person name="Xiao Y."/>
            <person name="Xuan H."/>
            <person name="Zhang L."/>
            <person name="Chen W."/>
        </authorList>
    </citation>
    <scope>NUCLEOTIDE SEQUENCE</scope>
    <source>
        <tissue evidence="2">Salivary gland</tissue>
    </source>
</reference>
<organism evidence="2">
    <name type="scientific">Ixodes ricinus</name>
    <name type="common">Common tick</name>
    <name type="synonym">Acarus ricinus</name>
    <dbReference type="NCBI Taxonomy" id="34613"/>
    <lineage>
        <taxon>Eukaryota</taxon>
        <taxon>Metazoa</taxon>
        <taxon>Ecdysozoa</taxon>
        <taxon>Arthropoda</taxon>
        <taxon>Chelicerata</taxon>
        <taxon>Arachnida</taxon>
        <taxon>Acari</taxon>
        <taxon>Parasitiformes</taxon>
        <taxon>Ixodida</taxon>
        <taxon>Ixodoidea</taxon>
        <taxon>Ixodidae</taxon>
        <taxon>Ixodinae</taxon>
        <taxon>Ixodes</taxon>
    </lineage>
</organism>
<dbReference type="EMBL" id="GADI01005328">
    <property type="protein sequence ID" value="JAA68480.1"/>
    <property type="molecule type" value="mRNA"/>
</dbReference>
<accession>A0A0K8RBG4</accession>
<proteinExistence type="evidence at transcript level"/>
<feature type="signal peptide" evidence="1">
    <location>
        <begin position="1"/>
        <end position="23"/>
    </location>
</feature>
<feature type="chain" id="PRO_5005516983" evidence="1">
    <location>
        <begin position="24"/>
        <end position="121"/>
    </location>
</feature>
<evidence type="ECO:0000256" key="1">
    <source>
        <dbReference type="SAM" id="SignalP"/>
    </source>
</evidence>
<evidence type="ECO:0000313" key="2">
    <source>
        <dbReference type="EMBL" id="JAA68480.1"/>
    </source>
</evidence>
<keyword evidence="1" id="KW-0732">Signal</keyword>
<dbReference type="AlphaFoldDB" id="A0A0K8RBG4"/>
<name>A0A0K8RBG4_IXORI</name>
<protein>
    <submittedName>
        <fullName evidence="2">Putative ixodes 10 kDa peptide protein</fullName>
    </submittedName>
</protein>
<sequence length="121" mass="13064">MLPISKMQLVVFAMVLILPALQSGGFLSATETHDDCMDLLGDCGDLSCLLAGSGHFTNYDPYFCTLVCSGPERPKVPPGVCSGDLVNCTSSVREELRNWNYKLQSALNGVLTARCPSFSKK</sequence>